<evidence type="ECO:0000313" key="9">
    <source>
        <dbReference type="Proteomes" id="UP000002009"/>
    </source>
</evidence>
<feature type="compositionally biased region" description="Low complexity" evidence="5">
    <location>
        <begin position="163"/>
        <end position="177"/>
    </location>
</feature>
<accession>C1ECW1</accession>
<dbReference type="InterPro" id="IPR003016">
    <property type="entry name" value="2-oxoA_DH_lipoyl-BS"/>
</dbReference>
<dbReference type="PANTHER" id="PTHR23151:SF90">
    <property type="entry name" value="DIHYDROLIPOYLLYSINE-RESIDUE ACETYLTRANSFERASE COMPONENT OF PYRUVATE DEHYDROGENASE COMPLEX, MITOCHONDRIAL-RELATED"/>
    <property type="match status" value="1"/>
</dbReference>
<name>C1ECW1_MICCC</name>
<evidence type="ECO:0000259" key="6">
    <source>
        <dbReference type="PROSITE" id="PS50968"/>
    </source>
</evidence>
<dbReference type="EC" id="2.3.1.-" evidence="4"/>
<organism evidence="8 9">
    <name type="scientific">Micromonas commoda (strain RCC299 / NOUM17 / CCMP2709)</name>
    <name type="common">Picoplanktonic green alga</name>
    <dbReference type="NCBI Taxonomy" id="296587"/>
    <lineage>
        <taxon>Eukaryota</taxon>
        <taxon>Viridiplantae</taxon>
        <taxon>Chlorophyta</taxon>
        <taxon>Mamiellophyceae</taxon>
        <taxon>Mamiellales</taxon>
        <taxon>Mamiellaceae</taxon>
        <taxon>Micromonas</taxon>
    </lineage>
</organism>
<evidence type="ECO:0000256" key="1">
    <source>
        <dbReference type="ARBA" id="ARBA00007317"/>
    </source>
</evidence>
<sequence length="424" mass="43943">MTQGNIARWKVKEGDEIRAGDSVAEIETDKATMEFESQEDGFLAKIVVGDGAQNVPVGAIVAVMVEDKEHVSAFAGYVPPAAAAAGSTPAPPAPAGKASSPSSPSSFETGGRMWPSVRRLLAESGIDPSTITPTGPRGMLVKGDVLAAMGLCAAPVPSPSAAAAAAEKPSTTKANASPPAPPSPAPTPEDDFENWEDLPVTSIRRVIASRLLESKTRTPHEFVTAEVSLASVAGLRAALKAKDVRASVNDCVLYAAARALRASPKVNAKWDDALSAGVTDPDVDVAVAVATDGGLITPIVRRADTKTLSEIGDEVRELAGRARKGGLKPHEFTGGSFSVSNLGMFPVDQFSAILNPPQGAIMAVGRGVDKIRIDETTGELFDEPTMSVTVSADARVADAADVARFLEAFREVIEQPAEAWATGA</sequence>
<keyword evidence="8" id="KW-0670">Pyruvate</keyword>
<dbReference type="STRING" id="296587.C1ECW1"/>
<dbReference type="InterPro" id="IPR036625">
    <property type="entry name" value="E3-bd_dom_sf"/>
</dbReference>
<dbReference type="EMBL" id="CP001329">
    <property type="protein sequence ID" value="ACO65649.1"/>
    <property type="molecule type" value="Genomic_DNA"/>
</dbReference>
<evidence type="ECO:0000256" key="5">
    <source>
        <dbReference type="SAM" id="MobiDB-lite"/>
    </source>
</evidence>
<dbReference type="GO" id="GO:0016746">
    <property type="term" value="F:acyltransferase activity"/>
    <property type="evidence" value="ECO:0007669"/>
    <property type="project" value="UniProtKB-KW"/>
</dbReference>
<dbReference type="Pfam" id="PF02817">
    <property type="entry name" value="E3_binding"/>
    <property type="match status" value="1"/>
</dbReference>
<feature type="domain" description="Lipoyl-binding" evidence="6">
    <location>
        <begin position="1"/>
        <end position="65"/>
    </location>
</feature>
<feature type="region of interest" description="Disordered" evidence="5">
    <location>
        <begin position="163"/>
        <end position="194"/>
    </location>
</feature>
<keyword evidence="2 4" id="KW-0450">Lipoyl</keyword>
<dbReference type="InParanoid" id="C1ECW1"/>
<dbReference type="InterPro" id="IPR023213">
    <property type="entry name" value="CAT-like_dom_sf"/>
</dbReference>
<dbReference type="PROSITE" id="PS51826">
    <property type="entry name" value="PSBD"/>
    <property type="match status" value="1"/>
</dbReference>
<dbReference type="InterPro" id="IPR045257">
    <property type="entry name" value="E2/Pdx1"/>
</dbReference>
<dbReference type="PROSITE" id="PS50968">
    <property type="entry name" value="BIOTINYL_LIPOYL"/>
    <property type="match status" value="1"/>
</dbReference>
<keyword evidence="4" id="KW-0012">Acyltransferase</keyword>
<dbReference type="Gene3D" id="2.40.50.100">
    <property type="match status" value="1"/>
</dbReference>
<evidence type="ECO:0000256" key="3">
    <source>
        <dbReference type="ARBA" id="ARBA00022946"/>
    </source>
</evidence>
<feature type="compositionally biased region" description="Low complexity" evidence="5">
    <location>
        <begin position="95"/>
        <end position="106"/>
    </location>
</feature>
<dbReference type="Pfam" id="PF00198">
    <property type="entry name" value="2-oxoacid_dh"/>
    <property type="match status" value="1"/>
</dbReference>
<feature type="compositionally biased region" description="Pro residues" evidence="5">
    <location>
        <begin position="178"/>
        <end position="187"/>
    </location>
</feature>
<comment type="cofactor">
    <cofactor evidence="4">
        <name>(R)-lipoate</name>
        <dbReference type="ChEBI" id="CHEBI:83088"/>
    </cofactor>
</comment>
<dbReference type="SUPFAM" id="SSF47005">
    <property type="entry name" value="Peripheral subunit-binding domain of 2-oxo acid dehydrogenase complex"/>
    <property type="match status" value="1"/>
</dbReference>
<dbReference type="GO" id="GO:0045254">
    <property type="term" value="C:pyruvate dehydrogenase complex"/>
    <property type="evidence" value="ECO:0007669"/>
    <property type="project" value="InterPro"/>
</dbReference>
<dbReference type="SUPFAM" id="SSF51230">
    <property type="entry name" value="Single hybrid motif"/>
    <property type="match status" value="1"/>
</dbReference>
<evidence type="ECO:0000313" key="8">
    <source>
        <dbReference type="EMBL" id="ACO65649.1"/>
    </source>
</evidence>
<proteinExistence type="inferred from homology"/>
<keyword evidence="9" id="KW-1185">Reference proteome</keyword>
<dbReference type="InterPro" id="IPR004167">
    <property type="entry name" value="PSBD"/>
</dbReference>
<dbReference type="SUPFAM" id="SSF52777">
    <property type="entry name" value="CoA-dependent acyltransferases"/>
    <property type="match status" value="1"/>
</dbReference>
<dbReference type="InterPro" id="IPR001078">
    <property type="entry name" value="2-oxoacid_DH_actylTfrase"/>
</dbReference>
<dbReference type="Pfam" id="PF00364">
    <property type="entry name" value="Biotin_lipoyl"/>
    <property type="match status" value="1"/>
</dbReference>
<evidence type="ECO:0000256" key="4">
    <source>
        <dbReference type="RuleBase" id="RU003423"/>
    </source>
</evidence>
<dbReference type="Proteomes" id="UP000002009">
    <property type="component" value="Chromosome 9"/>
</dbReference>
<dbReference type="OrthoDB" id="537444at2759"/>
<keyword evidence="4 8" id="KW-0808">Transferase</keyword>
<keyword evidence="3" id="KW-0809">Transit peptide</keyword>
<dbReference type="GO" id="GO:0006086">
    <property type="term" value="P:pyruvate decarboxylation to acetyl-CoA"/>
    <property type="evidence" value="ECO:0007669"/>
    <property type="project" value="InterPro"/>
</dbReference>
<dbReference type="Gene3D" id="3.30.559.10">
    <property type="entry name" value="Chloramphenicol acetyltransferase-like domain"/>
    <property type="match status" value="1"/>
</dbReference>
<dbReference type="GO" id="GO:0005739">
    <property type="term" value="C:mitochondrion"/>
    <property type="evidence" value="ECO:0007669"/>
    <property type="project" value="TreeGrafter"/>
</dbReference>
<comment type="similarity">
    <text evidence="1 4">Belongs to the 2-oxoacid dehydrogenase family.</text>
</comment>
<evidence type="ECO:0000259" key="7">
    <source>
        <dbReference type="PROSITE" id="PS51826"/>
    </source>
</evidence>
<gene>
    <name evidence="8" type="ORF">MICPUN_96619</name>
</gene>
<feature type="region of interest" description="Disordered" evidence="5">
    <location>
        <begin position="82"/>
        <end position="112"/>
    </location>
</feature>
<dbReference type="PANTHER" id="PTHR23151">
    <property type="entry name" value="DIHYDROLIPOAMIDE ACETYL/SUCCINYL-TRANSFERASE-RELATED"/>
    <property type="match status" value="1"/>
</dbReference>
<dbReference type="AlphaFoldDB" id="C1ECW1"/>
<dbReference type="GeneID" id="8246582"/>
<dbReference type="CDD" id="cd06849">
    <property type="entry name" value="lipoyl_domain"/>
    <property type="match status" value="1"/>
</dbReference>
<dbReference type="RefSeq" id="XP_002504391.1">
    <property type="nucleotide sequence ID" value="XM_002504345.1"/>
</dbReference>
<dbReference type="KEGG" id="mis:MICPUN_96619"/>
<dbReference type="eggNOG" id="KOG0557">
    <property type="taxonomic scope" value="Eukaryota"/>
</dbReference>
<evidence type="ECO:0000256" key="2">
    <source>
        <dbReference type="ARBA" id="ARBA00022823"/>
    </source>
</evidence>
<dbReference type="OMA" id="GHWAMRF"/>
<dbReference type="Gene3D" id="4.10.320.10">
    <property type="entry name" value="E3-binding domain"/>
    <property type="match status" value="1"/>
</dbReference>
<dbReference type="InterPro" id="IPR000089">
    <property type="entry name" value="Biotin_lipoyl"/>
</dbReference>
<protein>
    <recommendedName>
        <fullName evidence="4">Dihydrolipoamide acetyltransferase component of pyruvate dehydrogenase complex</fullName>
        <ecNumber evidence="4">2.3.1.-</ecNumber>
    </recommendedName>
</protein>
<feature type="domain" description="Peripheral subunit-binding (PSBD)" evidence="7">
    <location>
        <begin position="112"/>
        <end position="149"/>
    </location>
</feature>
<dbReference type="FunFam" id="2.40.50.100:FF:000010">
    <property type="entry name" value="Acetyltransferase component of pyruvate dehydrogenase complex"/>
    <property type="match status" value="1"/>
</dbReference>
<dbReference type="InterPro" id="IPR011053">
    <property type="entry name" value="Single_hybrid_motif"/>
</dbReference>
<reference evidence="8 9" key="1">
    <citation type="journal article" date="2009" name="Science">
        <title>Green evolution and dynamic adaptations revealed by genomes of the marine picoeukaryotes Micromonas.</title>
        <authorList>
            <person name="Worden A.Z."/>
            <person name="Lee J.H."/>
            <person name="Mock T."/>
            <person name="Rouze P."/>
            <person name="Simmons M.P."/>
            <person name="Aerts A.L."/>
            <person name="Allen A.E."/>
            <person name="Cuvelier M.L."/>
            <person name="Derelle E."/>
            <person name="Everett M.V."/>
            <person name="Foulon E."/>
            <person name="Grimwood J."/>
            <person name="Gundlach H."/>
            <person name="Henrissat B."/>
            <person name="Napoli C."/>
            <person name="McDonald S.M."/>
            <person name="Parker M.S."/>
            <person name="Rombauts S."/>
            <person name="Salamov A."/>
            <person name="Von Dassow P."/>
            <person name="Badger J.H."/>
            <person name="Coutinho P.M."/>
            <person name="Demir E."/>
            <person name="Dubchak I."/>
            <person name="Gentemann C."/>
            <person name="Eikrem W."/>
            <person name="Gready J.E."/>
            <person name="John U."/>
            <person name="Lanier W."/>
            <person name="Lindquist E.A."/>
            <person name="Lucas S."/>
            <person name="Mayer K.F."/>
            <person name="Moreau H."/>
            <person name="Not F."/>
            <person name="Otillar R."/>
            <person name="Panaud O."/>
            <person name="Pangilinan J."/>
            <person name="Paulsen I."/>
            <person name="Piegu B."/>
            <person name="Poliakov A."/>
            <person name="Robbens S."/>
            <person name="Schmutz J."/>
            <person name="Toulza E."/>
            <person name="Wyss T."/>
            <person name="Zelensky A."/>
            <person name="Zhou K."/>
            <person name="Armbrust E.V."/>
            <person name="Bhattacharya D."/>
            <person name="Goodenough U.W."/>
            <person name="Van de Peer Y."/>
            <person name="Grigoriev I.V."/>
        </authorList>
    </citation>
    <scope>NUCLEOTIDE SEQUENCE [LARGE SCALE GENOMIC DNA]</scope>
    <source>
        <strain evidence="9">RCC299 / NOUM17</strain>
    </source>
</reference>
<dbReference type="PROSITE" id="PS00189">
    <property type="entry name" value="LIPOYL"/>
    <property type="match status" value="1"/>
</dbReference>